<reference evidence="3 4" key="1">
    <citation type="submission" date="2016-06" db="EMBL/GenBank/DDBJ databases">
        <title>Living apart together: crosstalk between the core and supernumerary genomes in a fungal plant pathogen.</title>
        <authorList>
            <person name="Vanheule A."/>
            <person name="Audenaert K."/>
            <person name="Warris S."/>
            <person name="Van De Geest H."/>
            <person name="Schijlen E."/>
            <person name="Hofte M."/>
            <person name="De Saeger S."/>
            <person name="Haesaert G."/>
            <person name="Waalwijk C."/>
            <person name="Van Der Lee T."/>
        </authorList>
    </citation>
    <scope>NUCLEOTIDE SEQUENCE [LARGE SCALE GENOMIC DNA]</scope>
    <source>
        <strain evidence="3 4">2516</strain>
    </source>
</reference>
<gene>
    <name evidence="3" type="ORF">FPOA_05108</name>
</gene>
<protein>
    <recommendedName>
        <fullName evidence="2">Secreted protein CSS2 C-terminal domain-containing protein</fullName>
    </recommendedName>
</protein>
<dbReference type="AlphaFoldDB" id="A0A1B8AW22"/>
<evidence type="ECO:0000313" key="3">
    <source>
        <dbReference type="EMBL" id="OBS24566.1"/>
    </source>
</evidence>
<feature type="domain" description="Secreted protein CSS2 C-terminal" evidence="2">
    <location>
        <begin position="122"/>
        <end position="200"/>
    </location>
</feature>
<dbReference type="EMBL" id="LYXU01000002">
    <property type="protein sequence ID" value="OBS24566.1"/>
    <property type="molecule type" value="Genomic_DNA"/>
</dbReference>
<organism evidence="3 4">
    <name type="scientific">Fusarium poae</name>
    <dbReference type="NCBI Taxonomy" id="36050"/>
    <lineage>
        <taxon>Eukaryota</taxon>
        <taxon>Fungi</taxon>
        <taxon>Dikarya</taxon>
        <taxon>Ascomycota</taxon>
        <taxon>Pezizomycotina</taxon>
        <taxon>Sordariomycetes</taxon>
        <taxon>Hypocreomycetidae</taxon>
        <taxon>Hypocreales</taxon>
        <taxon>Nectriaceae</taxon>
        <taxon>Fusarium</taxon>
    </lineage>
</organism>
<feature type="transmembrane region" description="Helical" evidence="1">
    <location>
        <begin position="12"/>
        <end position="29"/>
    </location>
</feature>
<dbReference type="Pfam" id="PF20521">
    <property type="entry name" value="DUF6736"/>
    <property type="match status" value="1"/>
</dbReference>
<name>A0A1B8AW22_FUSPO</name>
<proteinExistence type="predicted"/>
<evidence type="ECO:0000313" key="4">
    <source>
        <dbReference type="Proteomes" id="UP000091967"/>
    </source>
</evidence>
<keyword evidence="4" id="KW-1185">Reference proteome</keyword>
<comment type="caution">
    <text evidence="3">The sequence shown here is derived from an EMBL/GenBank/DDBJ whole genome shotgun (WGS) entry which is preliminary data.</text>
</comment>
<accession>A0A1B8AW22</accession>
<keyword evidence="1" id="KW-0812">Transmembrane</keyword>
<sequence length="215" mass="23652">MSLPFFNEATTSFIVPLCLLTINLIEYLYSWDAKTAGFNCLLSIYLLASYFSGDTSLQHVTDNDTKYPQTLDPGKQAKQTQKKYFAKIMLAILLCIGISVPLRTLSLIASDIYYGDGCSEIISDEPPCTSFFGQSGPAGSITYRYQGWGYCDVSAERGIITNAVINHISERGSKLSSTECLDLGERDTNYLVIGPTDSFDFGKVCGPRPVLDRSP</sequence>
<keyword evidence="1" id="KW-1133">Transmembrane helix</keyword>
<evidence type="ECO:0000259" key="2">
    <source>
        <dbReference type="Pfam" id="PF20521"/>
    </source>
</evidence>
<evidence type="ECO:0000256" key="1">
    <source>
        <dbReference type="SAM" id="Phobius"/>
    </source>
</evidence>
<dbReference type="OMA" id="GCSENIY"/>
<dbReference type="InterPro" id="IPR046624">
    <property type="entry name" value="CSS2_C"/>
</dbReference>
<dbReference type="Proteomes" id="UP000091967">
    <property type="component" value="Unassembled WGS sequence"/>
</dbReference>
<feature type="transmembrane region" description="Helical" evidence="1">
    <location>
        <begin position="84"/>
        <end position="102"/>
    </location>
</feature>
<keyword evidence="1" id="KW-0472">Membrane</keyword>